<feature type="coiled-coil region" evidence="2">
    <location>
        <begin position="55"/>
        <end position="121"/>
    </location>
</feature>
<feature type="coiled-coil region" evidence="2">
    <location>
        <begin position="167"/>
        <end position="257"/>
    </location>
</feature>
<dbReference type="PANTHER" id="PTHR21666">
    <property type="entry name" value="PEPTIDASE-RELATED"/>
    <property type="match status" value="1"/>
</dbReference>
<keyword evidence="2" id="KW-0175">Coiled coil</keyword>
<dbReference type="PANTHER" id="PTHR21666:SF289">
    <property type="entry name" value="L-ALA--D-GLU ENDOPEPTIDASE"/>
    <property type="match status" value="1"/>
</dbReference>
<keyword evidence="3" id="KW-1133">Transmembrane helix</keyword>
<feature type="transmembrane region" description="Helical" evidence="3">
    <location>
        <begin position="20"/>
        <end position="44"/>
    </location>
</feature>
<dbReference type="AlphaFoldDB" id="A0A7C3CMH8"/>
<evidence type="ECO:0000259" key="4">
    <source>
        <dbReference type="Pfam" id="PF01551"/>
    </source>
</evidence>
<evidence type="ECO:0000256" key="1">
    <source>
        <dbReference type="ARBA" id="ARBA00022729"/>
    </source>
</evidence>
<dbReference type="Gene3D" id="2.70.70.10">
    <property type="entry name" value="Glucose Permease (Domain IIA)"/>
    <property type="match status" value="1"/>
</dbReference>
<comment type="caution">
    <text evidence="5">The sequence shown here is derived from an EMBL/GenBank/DDBJ whole genome shotgun (WGS) entry which is preliminary data.</text>
</comment>
<reference evidence="5" key="1">
    <citation type="journal article" date="2020" name="mSystems">
        <title>Genome- and Community-Level Interaction Insights into Carbon Utilization and Element Cycling Functions of Hydrothermarchaeota in Hydrothermal Sediment.</title>
        <authorList>
            <person name="Zhou Z."/>
            <person name="Liu Y."/>
            <person name="Xu W."/>
            <person name="Pan J."/>
            <person name="Luo Z.H."/>
            <person name="Li M."/>
        </authorList>
    </citation>
    <scope>NUCLEOTIDE SEQUENCE [LARGE SCALE GENOMIC DNA]</scope>
    <source>
        <strain evidence="5">HyVt-483</strain>
    </source>
</reference>
<evidence type="ECO:0000256" key="3">
    <source>
        <dbReference type="SAM" id="Phobius"/>
    </source>
</evidence>
<keyword evidence="1" id="KW-0732">Signal</keyword>
<protein>
    <recommendedName>
        <fullName evidence="4">M23ase beta-sheet core domain-containing protein</fullName>
    </recommendedName>
</protein>
<dbReference type="InterPro" id="IPR011055">
    <property type="entry name" value="Dup_hybrid_motif"/>
</dbReference>
<keyword evidence="3" id="KW-0812">Transmembrane</keyword>
<dbReference type="CDD" id="cd12797">
    <property type="entry name" value="M23_peptidase"/>
    <property type="match status" value="1"/>
</dbReference>
<dbReference type="Gene3D" id="6.10.250.3150">
    <property type="match status" value="1"/>
</dbReference>
<name>A0A7C3CMH8_9BACT</name>
<proteinExistence type="predicted"/>
<dbReference type="InterPro" id="IPR016047">
    <property type="entry name" value="M23ase_b-sheet_dom"/>
</dbReference>
<dbReference type="SUPFAM" id="SSF51261">
    <property type="entry name" value="Duplicated hybrid motif"/>
    <property type="match status" value="1"/>
</dbReference>
<dbReference type="GO" id="GO:0004222">
    <property type="term" value="F:metalloendopeptidase activity"/>
    <property type="evidence" value="ECO:0007669"/>
    <property type="project" value="TreeGrafter"/>
</dbReference>
<dbReference type="InterPro" id="IPR050570">
    <property type="entry name" value="Cell_wall_metabolism_enzyme"/>
</dbReference>
<organism evidence="5">
    <name type="scientific">Thermosulfurimonas dismutans</name>
    <dbReference type="NCBI Taxonomy" id="999894"/>
    <lineage>
        <taxon>Bacteria</taxon>
        <taxon>Pseudomonadati</taxon>
        <taxon>Thermodesulfobacteriota</taxon>
        <taxon>Thermodesulfobacteria</taxon>
        <taxon>Thermodesulfobacteriales</taxon>
        <taxon>Thermodesulfobacteriaceae</taxon>
        <taxon>Thermosulfurimonas</taxon>
    </lineage>
</organism>
<dbReference type="Proteomes" id="UP000886043">
    <property type="component" value="Unassembled WGS sequence"/>
</dbReference>
<sequence>MGGFTLAIPDPYRRRGGILFRFGILVFGAALLLLNGGAGVASSLKEKIIQKKHLLTQATLKEKSILRELEDLAREISKLGEEIQVLDRKIAATQQKIALLNRRLEELASRERTLRENLSREIAVFSTLYRTLWLNLLFEPSKANEFLRRESYLRTIIQNESEKLKDLYTLRAELLRLKREKEEMLRELMRQKELREDKRHELLLARQEKEILLQRVRENKRLYREALEVLLAARREIEALSRQVEEARRELERLKKERSSPPPTVQHPRVRLRPLFEVKGYLLPPVSGPVLRFFGLDRDLFTGKISFSPGIFIGARVGTRVRAPFAARVTRLKWIQGQGQMVVLDHGYGFVSLIGGLSEVKVLPGQEVSTGEVLGRVGASPFGPSGVYYELRYRGKPQNPLEWLNIRELKLAR</sequence>
<dbReference type="EMBL" id="DRMH01000037">
    <property type="protein sequence ID" value="HFC97495.1"/>
    <property type="molecule type" value="Genomic_DNA"/>
</dbReference>
<feature type="domain" description="M23ase beta-sheet core" evidence="4">
    <location>
        <begin position="307"/>
        <end position="400"/>
    </location>
</feature>
<keyword evidence="3" id="KW-0472">Membrane</keyword>
<evidence type="ECO:0000313" key="5">
    <source>
        <dbReference type="EMBL" id="HFC97495.1"/>
    </source>
</evidence>
<accession>A0A7C3CMH8</accession>
<evidence type="ECO:0000256" key="2">
    <source>
        <dbReference type="SAM" id="Coils"/>
    </source>
</evidence>
<dbReference type="Pfam" id="PF01551">
    <property type="entry name" value="Peptidase_M23"/>
    <property type="match status" value="1"/>
</dbReference>
<gene>
    <name evidence="5" type="ORF">ENJ40_03415</name>
</gene>